<dbReference type="InterPro" id="IPR036390">
    <property type="entry name" value="WH_DNA-bd_sf"/>
</dbReference>
<dbReference type="SUPFAM" id="SSF46785">
    <property type="entry name" value="Winged helix' DNA-binding domain"/>
    <property type="match status" value="1"/>
</dbReference>
<evidence type="ECO:0000313" key="3">
    <source>
        <dbReference type="Proteomes" id="UP000076394"/>
    </source>
</evidence>
<name>A0A142VD55_9CHLR</name>
<accession>A0A142VD55</accession>
<dbReference type="InterPro" id="IPR012015">
    <property type="entry name" value="UCP_HTH_arc"/>
</dbReference>
<feature type="domain" description="DUF7839" evidence="1">
    <location>
        <begin position="201"/>
        <end position="299"/>
    </location>
</feature>
<dbReference type="Proteomes" id="UP000076394">
    <property type="component" value="Chromosome"/>
</dbReference>
<dbReference type="Pfam" id="PF25211">
    <property type="entry name" value="DUF7839"/>
    <property type="match status" value="1"/>
</dbReference>
<gene>
    <name evidence="2" type="ORF">Dm11a5_1319</name>
</gene>
<protein>
    <submittedName>
        <fullName evidence="2">Crp/Fnr family transcriptional regulator</fullName>
    </submittedName>
</protein>
<evidence type="ECO:0000259" key="1">
    <source>
        <dbReference type="Pfam" id="PF25211"/>
    </source>
</evidence>
<dbReference type="AlphaFoldDB" id="A0A142VD55"/>
<organism evidence="2 3">
    <name type="scientific">Dehalococcoides mccartyi</name>
    <dbReference type="NCBI Taxonomy" id="61435"/>
    <lineage>
        <taxon>Bacteria</taxon>
        <taxon>Bacillati</taxon>
        <taxon>Chloroflexota</taxon>
        <taxon>Dehalococcoidia</taxon>
        <taxon>Dehalococcoidales</taxon>
        <taxon>Dehalococcoidaceae</taxon>
        <taxon>Dehalococcoides</taxon>
    </lineage>
</organism>
<dbReference type="InterPro" id="IPR036388">
    <property type="entry name" value="WH-like_DNA-bd_sf"/>
</dbReference>
<dbReference type="EMBL" id="CP011127">
    <property type="protein sequence ID" value="AMU87145.1"/>
    <property type="molecule type" value="Genomic_DNA"/>
</dbReference>
<dbReference type="PATRIC" id="fig|61435.8.peg.1313"/>
<dbReference type="Pfam" id="PF13412">
    <property type="entry name" value="HTH_24"/>
    <property type="match status" value="1"/>
</dbReference>
<reference evidence="2 3" key="1">
    <citation type="submission" date="2015-03" db="EMBL/GenBank/DDBJ databases">
        <title>Genomic characterization of Dehalococcoides mccartyi strain 11a5, an unusal plasmid-containing chloroethene dechlorinator.</title>
        <authorList>
            <person name="Zhao S."/>
            <person name="Ding C."/>
            <person name="He J."/>
        </authorList>
    </citation>
    <scope>NUCLEOTIDE SEQUENCE [LARGE SCALE GENOMIC DNA]</scope>
    <source>
        <strain evidence="2 3">11a5</strain>
    </source>
</reference>
<dbReference type="PANTHER" id="PTHR43704:SF2">
    <property type="entry name" value="HTH CRP-TYPE DOMAIN-CONTAINING PROTEIN"/>
    <property type="match status" value="1"/>
</dbReference>
<dbReference type="InterPro" id="IPR057161">
    <property type="entry name" value="DUF7839"/>
</dbReference>
<sequence length="303" mass="32843">MRGDISTSLSGIFMVSITLLAALFKTAFINGWIVRRVLCGYNKPDMVEILRNKSFATRFQILIEIATHGPTIQQRAIAQELSITPQAVSDYISQLEGESMITYLGRSRYQITREGVNWVLKNVREVKAYFDGIDSVINGIVISPAIAEKDIKQGEQVGLKMVNGLLYATADCQTKSTGIAEADAKAGEDVGVRDIQGLIEFSYGLVAVLVVPGIAKGGSRHIDLELLKTRLKGVSYVGAIGLESVAALHRAGIEPDYLYDVSGVVIDAALHGLSSAVVCTEEDVYALVSSLKDRNIEYSLISL</sequence>
<proteinExistence type="predicted"/>
<evidence type="ECO:0000313" key="2">
    <source>
        <dbReference type="EMBL" id="AMU87145.1"/>
    </source>
</evidence>
<dbReference type="Gene3D" id="1.10.10.10">
    <property type="entry name" value="Winged helix-like DNA-binding domain superfamily/Winged helix DNA-binding domain"/>
    <property type="match status" value="1"/>
</dbReference>
<dbReference type="PANTHER" id="PTHR43704">
    <property type="entry name" value="BSR5907 PROTEIN"/>
    <property type="match status" value="1"/>
</dbReference>
<dbReference type="PIRSF" id="PIRSF004955">
    <property type="entry name" value="HTH_arch"/>
    <property type="match status" value="1"/>
</dbReference>